<organism evidence="1 2">
    <name type="scientific">Burkholderia paludis</name>
    <dbReference type="NCBI Taxonomy" id="1506587"/>
    <lineage>
        <taxon>Bacteria</taxon>
        <taxon>Pseudomonadati</taxon>
        <taxon>Pseudomonadota</taxon>
        <taxon>Betaproteobacteria</taxon>
        <taxon>Burkholderiales</taxon>
        <taxon>Burkholderiaceae</taxon>
        <taxon>Burkholderia</taxon>
        <taxon>Burkholderia cepacia complex</taxon>
    </lineage>
</organism>
<gene>
    <name evidence="1" type="ORF">BPA30113_07510</name>
</gene>
<dbReference type="AlphaFoldDB" id="A0A6J5F6W6"/>
<dbReference type="EMBL" id="CABVQD010000063">
    <property type="protein sequence ID" value="VWC48313.1"/>
    <property type="molecule type" value="Genomic_DNA"/>
</dbReference>
<name>A0A6J5F6W6_9BURK</name>
<dbReference type="Proteomes" id="UP000494330">
    <property type="component" value="Unassembled WGS sequence"/>
</dbReference>
<keyword evidence="2" id="KW-1185">Reference proteome</keyword>
<sequence>MSTWKLPIRLAEVDLLPSMRLHKQTDQIRQPSGTLEFDDIAVDILLSISGRRLAPSAARAVTPSMWETLTGQLTSTSDEPQDAFTSTYGELLGLMLRIVQLGGQLDIVRIIESNEGPSPDYLLISQAMAHRSYHLLECKGSTVDHYSVKRNNGASLYVCAGLADQRNAAREQLDSQLAHGRLGETISVSRGGVLTLPAHSAAISCVSVPDGRIAKAWPLALTPIPDRACQGDSCGPCIAHRNKIPVAPMLPSPVPSMANLIAVMATKHLIWFVGDPFDNELFHRITTLSPASSGEPRLLSASTFFTFFDLYRDFERAHWSQCVPAMYVAFWNMHQRVDLHHFFLDENDDESLVWWVSAAKLVRAAARLLAERWGYYVDELHLAYANLGEQVNEIHATLLASENHHVASETTLLPWPAVTEQPDLFRQIELGTQPLRAILQLRDLARDGISFNSRALIGHIQMNADGSRELYAVETGPDSRNYHNGLSDRLARWLGEDLARITAEDIGMSSIRLSSENIAADAVNVGETFAFEIDNGTMINGWRSLDGRWRATLRDREIMPRA</sequence>
<proteinExistence type="predicted"/>
<reference evidence="1 2" key="1">
    <citation type="submission" date="2019-09" db="EMBL/GenBank/DDBJ databases">
        <authorList>
            <person name="Depoorter E."/>
        </authorList>
    </citation>
    <scope>NUCLEOTIDE SEQUENCE [LARGE SCALE GENOMIC DNA]</scope>
    <source>
        <strain evidence="1">LMG 30113</strain>
    </source>
</reference>
<evidence type="ECO:0000313" key="1">
    <source>
        <dbReference type="EMBL" id="VWC48313.1"/>
    </source>
</evidence>
<evidence type="ECO:0000313" key="2">
    <source>
        <dbReference type="Proteomes" id="UP000494330"/>
    </source>
</evidence>
<accession>A0A6J5F6W6</accession>
<protein>
    <submittedName>
        <fullName evidence="1">Uncharacterized protein</fullName>
    </submittedName>
</protein>